<protein>
    <submittedName>
        <fullName evidence="2">Uncharacterized protein</fullName>
    </submittedName>
</protein>
<reference evidence="2 3" key="2">
    <citation type="submission" date="2020-08" db="EMBL/GenBank/DDBJ databases">
        <title>Stappia taiwanensis sp. nov., isolated from a coastal thermal spring.</title>
        <authorList>
            <person name="Kampfer P."/>
        </authorList>
    </citation>
    <scope>NUCLEOTIDE SEQUENCE [LARGE SCALE GENOMIC DNA]</scope>
    <source>
        <strain evidence="2 3">DSM 23284</strain>
    </source>
</reference>
<evidence type="ECO:0000313" key="3">
    <source>
        <dbReference type="Proteomes" id="UP000559404"/>
    </source>
</evidence>
<name>A0A838XR17_9HYPH</name>
<dbReference type="AlphaFoldDB" id="A0A838XR17"/>
<comment type="caution">
    <text evidence="2">The sequence shown here is derived from an EMBL/GenBank/DDBJ whole genome shotgun (WGS) entry which is preliminary data.</text>
</comment>
<dbReference type="EMBL" id="JACEON010000013">
    <property type="protein sequence ID" value="MBA4612732.1"/>
    <property type="molecule type" value="Genomic_DNA"/>
</dbReference>
<reference evidence="2 3" key="1">
    <citation type="submission" date="2020-07" db="EMBL/GenBank/DDBJ databases">
        <authorList>
            <person name="Li M."/>
        </authorList>
    </citation>
    <scope>NUCLEOTIDE SEQUENCE [LARGE SCALE GENOMIC DNA]</scope>
    <source>
        <strain evidence="2 3">DSM 23284</strain>
    </source>
</reference>
<organism evidence="2 3">
    <name type="scientific">Stappia taiwanensis</name>
    <dbReference type="NCBI Taxonomy" id="992267"/>
    <lineage>
        <taxon>Bacteria</taxon>
        <taxon>Pseudomonadati</taxon>
        <taxon>Pseudomonadota</taxon>
        <taxon>Alphaproteobacteria</taxon>
        <taxon>Hyphomicrobiales</taxon>
        <taxon>Stappiaceae</taxon>
        <taxon>Stappia</taxon>
    </lineage>
</organism>
<gene>
    <name evidence="2" type="ORF">H1W37_13780</name>
</gene>
<keyword evidence="3" id="KW-1185">Reference proteome</keyword>
<feature type="region of interest" description="Disordered" evidence="1">
    <location>
        <begin position="1"/>
        <end position="26"/>
    </location>
</feature>
<dbReference type="Proteomes" id="UP000559404">
    <property type="component" value="Unassembled WGS sequence"/>
</dbReference>
<evidence type="ECO:0000313" key="2">
    <source>
        <dbReference type="EMBL" id="MBA4612732.1"/>
    </source>
</evidence>
<evidence type="ECO:0000256" key="1">
    <source>
        <dbReference type="SAM" id="MobiDB-lite"/>
    </source>
</evidence>
<sequence length="101" mass="11292">MDLAPIAPALIGHNGGPPLDDEHRPEWGTGPVGSYFTWKKARKAALASVSRDVALFRIKRAERLGLTYEEYTIEILDRGRHLQASDTERIAEIIAARPKDR</sequence>
<proteinExistence type="predicted"/>
<accession>A0A838XR17</accession>